<dbReference type="Proteomes" id="UP000019487">
    <property type="component" value="Unassembled WGS sequence"/>
</dbReference>
<dbReference type="PROSITE" id="PS51319">
    <property type="entry name" value="TFIIS_N"/>
    <property type="match status" value="1"/>
</dbReference>
<dbReference type="OrthoDB" id="21124at2759"/>
<dbReference type="GO" id="GO:0016973">
    <property type="term" value="P:poly(A)+ mRNA export from nucleus"/>
    <property type="evidence" value="ECO:0007669"/>
    <property type="project" value="TreeGrafter"/>
</dbReference>
<dbReference type="PANTHER" id="PTHR46010:SF1">
    <property type="entry name" value="PROTEIN IWS1 HOMOLOG"/>
    <property type="match status" value="1"/>
</dbReference>
<name>W9CB80_SCLBF</name>
<dbReference type="AlphaFoldDB" id="W9CB80"/>
<evidence type="ECO:0000256" key="7">
    <source>
        <dbReference type="SAM" id="MobiDB-lite"/>
    </source>
</evidence>
<evidence type="ECO:0000313" key="10">
    <source>
        <dbReference type="Proteomes" id="UP000019487"/>
    </source>
</evidence>
<dbReference type="GO" id="GO:0005634">
    <property type="term" value="C:nucleus"/>
    <property type="evidence" value="ECO:0007669"/>
    <property type="project" value="UniProtKB-SubCell"/>
</dbReference>
<keyword evidence="2" id="KW-0804">Transcription</keyword>
<evidence type="ECO:0000256" key="6">
    <source>
        <dbReference type="PROSITE-ProRule" id="PRU00649"/>
    </source>
</evidence>
<dbReference type="EMBL" id="AYSA01000342">
    <property type="protein sequence ID" value="ESZ93078.1"/>
    <property type="molecule type" value="Genomic_DNA"/>
</dbReference>
<dbReference type="SUPFAM" id="SSF47676">
    <property type="entry name" value="Conserved domain common to transcription factors TFIIS, elongin A, CRSP70"/>
    <property type="match status" value="1"/>
</dbReference>
<keyword evidence="3 6" id="KW-0539">Nucleus</keyword>
<evidence type="ECO:0000256" key="2">
    <source>
        <dbReference type="ARBA" id="ARBA00023163"/>
    </source>
</evidence>
<evidence type="ECO:0000256" key="5">
    <source>
        <dbReference type="ARBA" id="ARBA00037992"/>
    </source>
</evidence>
<comment type="subcellular location">
    <subcellularLocation>
        <location evidence="6">Nucleus</location>
    </subcellularLocation>
</comment>
<evidence type="ECO:0000259" key="8">
    <source>
        <dbReference type="PROSITE" id="PS51319"/>
    </source>
</evidence>
<feature type="compositionally biased region" description="Basic and acidic residues" evidence="7">
    <location>
        <begin position="106"/>
        <end position="118"/>
    </location>
</feature>
<dbReference type="InterPro" id="IPR035441">
    <property type="entry name" value="TFIIS/LEDGF_dom_sf"/>
</dbReference>
<comment type="similarity">
    <text evidence="5">Belongs to the IWS1 family.</text>
</comment>
<feature type="domain" description="TFIIS N-terminal" evidence="8">
    <location>
        <begin position="271"/>
        <end position="348"/>
    </location>
</feature>
<dbReference type="Pfam" id="PF08711">
    <property type="entry name" value="Med26"/>
    <property type="match status" value="1"/>
</dbReference>
<evidence type="ECO:0000313" key="9">
    <source>
        <dbReference type="EMBL" id="ESZ93078.1"/>
    </source>
</evidence>
<reference evidence="9 10" key="1">
    <citation type="journal article" date="2014" name="Genome Announc.">
        <title>Draft genome sequence of Sclerotinia borealis, a psychrophilic plant pathogenic fungus.</title>
        <authorList>
            <person name="Mardanov A.V."/>
            <person name="Beletsky A.V."/>
            <person name="Kadnikov V.V."/>
            <person name="Ignatov A.N."/>
            <person name="Ravin N.V."/>
        </authorList>
    </citation>
    <scope>NUCLEOTIDE SEQUENCE [LARGE SCALE GENOMIC DNA]</scope>
    <source>
        <strain evidence="10">F-4157</strain>
    </source>
</reference>
<comment type="function">
    <text evidence="4">Transcription factor involved in RNA polymerase II transcription regulation. May function in both SPT15/TBP post-recruitment and recruitment steps of transcription.</text>
</comment>
<dbReference type="Gene3D" id="1.20.930.10">
    <property type="entry name" value="Conserved domain common to transcription factors TFIIS, elongin A, CRSP70"/>
    <property type="match status" value="1"/>
</dbReference>
<feature type="region of interest" description="Disordered" evidence="7">
    <location>
        <begin position="1"/>
        <end position="179"/>
    </location>
</feature>
<dbReference type="STRING" id="1432307.W9CB80"/>
<comment type="caution">
    <text evidence="9">The sequence shown here is derived from an EMBL/GenBank/DDBJ whole genome shotgun (WGS) entry which is preliminary data.</text>
</comment>
<dbReference type="InterPro" id="IPR017923">
    <property type="entry name" value="TFIIS_N"/>
</dbReference>
<evidence type="ECO:0000256" key="4">
    <source>
        <dbReference type="ARBA" id="ARBA00037349"/>
    </source>
</evidence>
<protein>
    <submittedName>
        <fullName evidence="9">Putative Transcription factor IWS1</fullName>
    </submittedName>
</protein>
<evidence type="ECO:0000256" key="3">
    <source>
        <dbReference type="ARBA" id="ARBA00023242"/>
    </source>
</evidence>
<feature type="compositionally biased region" description="Basic residues" evidence="7">
    <location>
        <begin position="467"/>
        <end position="476"/>
    </location>
</feature>
<keyword evidence="10" id="KW-1185">Reference proteome</keyword>
<feature type="compositionally biased region" description="Basic and acidic residues" evidence="7">
    <location>
        <begin position="147"/>
        <end position="166"/>
    </location>
</feature>
<dbReference type="FunFam" id="1.20.930.10:FF:000003">
    <property type="entry name" value="Putative Transcription factor IWS1"/>
    <property type="match status" value="1"/>
</dbReference>
<feature type="compositionally biased region" description="Acidic residues" evidence="7">
    <location>
        <begin position="58"/>
        <end position="75"/>
    </location>
</feature>
<dbReference type="InterPro" id="IPR051037">
    <property type="entry name" value="RNAPII_TF_IWS1"/>
</dbReference>
<sequence length="476" mass="53541">MSDSDLDSRPTTPLPEAGNEAGDTNRPTSQERDAPEPPMANSDLDMDDVDNAVAGADSDNESDLSDVDEANFDDFDASKVALDERPMVGIDEEVAKTLKASKRKRAEGEGKKPKEGKRDKKKRPRRDSDEDPDGMEIDGKRVRKPKRVEGERKERDRTKERRKPTPEPENDENLTPDERRRRALDKAMDAALKNPNKRRRKKDEVDLEEAFDDEIAALKLRMEEACQADNAARDANSPATRKLEMLPEVVALLNRNTIQHSIVDPDTNFLQSVKFFLEPLNDGSLPAYNIQRDLFQALARLPIEKEALLSSGIGKVVLYYTKSKRPEIGIKRIAERLLGEWSRPILKRSDDYKKRKVATKEFDHQYVSPNTTHDVPTNVLLRAAQLAIRPTGSQSSQIPSSQRIPLTARDLERQRLLAPKIVSNRARMETSNTSYSVAPRSNFDPSRGLDPSTRPIGAGGVEAFRKMTAKQGKKRS</sequence>
<evidence type="ECO:0000256" key="1">
    <source>
        <dbReference type="ARBA" id="ARBA00023015"/>
    </source>
</evidence>
<gene>
    <name evidence="9" type="ORF">SBOR_6553</name>
</gene>
<dbReference type="HOGENOM" id="CLU_045275_1_0_1"/>
<proteinExistence type="inferred from homology"/>
<organism evidence="9 10">
    <name type="scientific">Sclerotinia borealis (strain F-4128)</name>
    <dbReference type="NCBI Taxonomy" id="1432307"/>
    <lineage>
        <taxon>Eukaryota</taxon>
        <taxon>Fungi</taxon>
        <taxon>Dikarya</taxon>
        <taxon>Ascomycota</taxon>
        <taxon>Pezizomycotina</taxon>
        <taxon>Leotiomycetes</taxon>
        <taxon>Helotiales</taxon>
        <taxon>Sclerotiniaceae</taxon>
        <taxon>Sclerotinia</taxon>
    </lineage>
</organism>
<dbReference type="PANTHER" id="PTHR46010">
    <property type="entry name" value="PROTEIN IWS1 HOMOLOG"/>
    <property type="match status" value="1"/>
</dbReference>
<keyword evidence="1" id="KW-0805">Transcription regulation</keyword>
<accession>W9CB80</accession>
<feature type="region of interest" description="Disordered" evidence="7">
    <location>
        <begin position="428"/>
        <end position="476"/>
    </location>
</feature>